<name>A0A318YK36_ASPNB</name>
<keyword evidence="1" id="KW-0472">Membrane</keyword>
<proteinExistence type="predicted"/>
<protein>
    <submittedName>
        <fullName evidence="2">Uncharacterized protein</fullName>
    </submittedName>
</protein>
<sequence length="71" mass="7992">MDEISEVRAGLARPGWFWFQFSLIASNLLISLVDCLFVIYPLPIRHYNSTILVLHYACNSIIYALNAAGCS</sequence>
<gene>
    <name evidence="2" type="ORF">BO87DRAFT_47703</name>
</gene>
<dbReference type="GeneID" id="37131763"/>
<dbReference type="Proteomes" id="UP000247647">
    <property type="component" value="Unassembled WGS sequence"/>
</dbReference>
<evidence type="ECO:0000256" key="1">
    <source>
        <dbReference type="SAM" id="Phobius"/>
    </source>
</evidence>
<feature type="transmembrane region" description="Helical" evidence="1">
    <location>
        <begin position="16"/>
        <end position="40"/>
    </location>
</feature>
<keyword evidence="3" id="KW-1185">Reference proteome</keyword>
<organism evidence="2 3">
    <name type="scientific">Aspergillus neoniger (strain CBS 115656)</name>
    <dbReference type="NCBI Taxonomy" id="1448310"/>
    <lineage>
        <taxon>Eukaryota</taxon>
        <taxon>Fungi</taxon>
        <taxon>Dikarya</taxon>
        <taxon>Ascomycota</taxon>
        <taxon>Pezizomycotina</taxon>
        <taxon>Eurotiomycetes</taxon>
        <taxon>Eurotiomycetidae</taxon>
        <taxon>Eurotiales</taxon>
        <taxon>Aspergillaceae</taxon>
        <taxon>Aspergillus</taxon>
        <taxon>Aspergillus subgen. Circumdati</taxon>
    </lineage>
</organism>
<keyword evidence="1" id="KW-1133">Transmembrane helix</keyword>
<evidence type="ECO:0000313" key="2">
    <source>
        <dbReference type="EMBL" id="PYH34444.1"/>
    </source>
</evidence>
<accession>A0A318YK36</accession>
<keyword evidence="1" id="KW-0812">Transmembrane</keyword>
<dbReference type="RefSeq" id="XP_025479922.1">
    <property type="nucleotide sequence ID" value="XM_025629307.1"/>
</dbReference>
<dbReference type="AlphaFoldDB" id="A0A318YK36"/>
<evidence type="ECO:0000313" key="3">
    <source>
        <dbReference type="Proteomes" id="UP000247647"/>
    </source>
</evidence>
<reference evidence="2" key="1">
    <citation type="submission" date="2016-12" db="EMBL/GenBank/DDBJ databases">
        <title>The genomes of Aspergillus section Nigri reveals drivers in fungal speciation.</title>
        <authorList>
            <consortium name="DOE Joint Genome Institute"/>
            <person name="Vesth T.C."/>
            <person name="Nybo J."/>
            <person name="Theobald S."/>
            <person name="Brandl J."/>
            <person name="Frisvad J.C."/>
            <person name="Nielsen K.F."/>
            <person name="Lyhne E.K."/>
            <person name="Kogle M.E."/>
            <person name="Kuo A."/>
            <person name="Riley R."/>
            <person name="Clum A."/>
            <person name="Nolan M."/>
            <person name="Lipzen A."/>
            <person name="Salamov A."/>
            <person name="Henrissat B."/>
            <person name="Wiebenga A."/>
            <person name="De Vries R.P."/>
            <person name="Grigoriev I.V."/>
            <person name="Mortensen U.H."/>
            <person name="Andersen M.R."/>
            <person name="Baker S.E."/>
        </authorList>
    </citation>
    <scope>NUCLEOTIDE SEQUENCE [LARGE SCALE GENOMIC DNA]</scope>
    <source>
        <strain evidence="2">CBS 115656</strain>
    </source>
</reference>
<dbReference type="EMBL" id="KZ821459">
    <property type="protein sequence ID" value="PYH34444.1"/>
    <property type="molecule type" value="Genomic_DNA"/>
</dbReference>